<feature type="region of interest" description="Disordered" evidence="1">
    <location>
        <begin position="164"/>
        <end position="260"/>
    </location>
</feature>
<name>A0ABR1L6D8_9PEZI</name>
<sequence length="296" mass="32466">MSSNMNASSSVNAASDLTMAGSTSSAPAIQPTQSALVSFMKHGPQSLMDDEIKPREVPGRQSTSSRAAKARIDEPDTRILSPALYPQEYTTKLKQLATLCVELDQVKQLLRDQVRRRQTGGRYKPRVRFAREVLPIDLNTVVRELKEERKLAAAVDAAVDQANGGADSAMDVDTQTPKEDAVGKGKKRAASPMDSAMEVDTQALSKKARNRRNRKAKKLAALSTDTEMKDVVGKRKRSADAEMEDRDDTQASKKPKDALDLSDLVRDLPSFSPAARLVPEITDKPLLDWYRAFPGA</sequence>
<dbReference type="RefSeq" id="XP_066650462.1">
    <property type="nucleotide sequence ID" value="XM_066803856.1"/>
</dbReference>
<dbReference type="EMBL" id="JBBPEH010000014">
    <property type="protein sequence ID" value="KAK7530223.1"/>
    <property type="molecule type" value="Genomic_DNA"/>
</dbReference>
<evidence type="ECO:0000313" key="3">
    <source>
        <dbReference type="Proteomes" id="UP001360953"/>
    </source>
</evidence>
<reference evidence="2 3" key="1">
    <citation type="submission" date="2024-04" db="EMBL/GenBank/DDBJ databases">
        <title>Phyllosticta paracitricarpa is synonymous to the EU quarantine fungus P. citricarpa based on phylogenomic analyses.</title>
        <authorList>
            <consortium name="Lawrence Berkeley National Laboratory"/>
            <person name="Van ingen-buijs V.A."/>
            <person name="Van westerhoven A.C."/>
            <person name="Haridas S."/>
            <person name="Skiadas P."/>
            <person name="Martin F."/>
            <person name="Groenewald J.Z."/>
            <person name="Crous P.W."/>
            <person name="Seidl M.F."/>
        </authorList>
    </citation>
    <scope>NUCLEOTIDE SEQUENCE [LARGE SCALE GENOMIC DNA]</scope>
    <source>
        <strain evidence="2 3">CPC 17464</strain>
    </source>
</reference>
<evidence type="ECO:0000256" key="1">
    <source>
        <dbReference type="SAM" id="MobiDB-lite"/>
    </source>
</evidence>
<proteinExistence type="predicted"/>
<feature type="compositionally biased region" description="Basic residues" evidence="1">
    <location>
        <begin position="206"/>
        <end position="218"/>
    </location>
</feature>
<evidence type="ECO:0000313" key="2">
    <source>
        <dbReference type="EMBL" id="KAK7530223.1"/>
    </source>
</evidence>
<accession>A0ABR1L6D8</accession>
<comment type="caution">
    <text evidence="2">The sequence shown here is derived from an EMBL/GenBank/DDBJ whole genome shotgun (WGS) entry which is preliminary data.</text>
</comment>
<protein>
    <submittedName>
        <fullName evidence="2">Uncharacterized protein</fullName>
    </submittedName>
</protein>
<dbReference type="GeneID" id="92036762"/>
<feature type="compositionally biased region" description="Basic and acidic residues" evidence="1">
    <location>
        <begin position="248"/>
        <end position="260"/>
    </location>
</feature>
<dbReference type="Proteomes" id="UP001360953">
    <property type="component" value="Unassembled WGS sequence"/>
</dbReference>
<feature type="region of interest" description="Disordered" evidence="1">
    <location>
        <begin position="43"/>
        <end position="74"/>
    </location>
</feature>
<organism evidence="2 3">
    <name type="scientific">Phyllosticta citribraziliensis</name>
    <dbReference type="NCBI Taxonomy" id="989973"/>
    <lineage>
        <taxon>Eukaryota</taxon>
        <taxon>Fungi</taxon>
        <taxon>Dikarya</taxon>
        <taxon>Ascomycota</taxon>
        <taxon>Pezizomycotina</taxon>
        <taxon>Dothideomycetes</taxon>
        <taxon>Dothideomycetes incertae sedis</taxon>
        <taxon>Botryosphaeriales</taxon>
        <taxon>Phyllostictaceae</taxon>
        <taxon>Phyllosticta</taxon>
    </lineage>
</organism>
<gene>
    <name evidence="2" type="ORF">J3D65DRAFT_687925</name>
</gene>
<keyword evidence="3" id="KW-1185">Reference proteome</keyword>